<feature type="domain" description="Carrier" evidence="3">
    <location>
        <begin position="6"/>
        <end position="85"/>
    </location>
</feature>
<name>A0A167HSH3_9GAMM</name>
<dbReference type="PANTHER" id="PTHR20863:SF76">
    <property type="entry name" value="CARRIER DOMAIN-CONTAINING PROTEIN"/>
    <property type="match status" value="1"/>
</dbReference>
<dbReference type="EMBL" id="AUXT01000007">
    <property type="protein sequence ID" value="KZN58478.1"/>
    <property type="molecule type" value="Genomic_DNA"/>
</dbReference>
<dbReference type="Proteomes" id="UP000076587">
    <property type="component" value="Unassembled WGS sequence"/>
</dbReference>
<dbReference type="GO" id="GO:0000036">
    <property type="term" value="F:acyl carrier activity"/>
    <property type="evidence" value="ECO:0007669"/>
    <property type="project" value="TreeGrafter"/>
</dbReference>
<accession>A0A167HSH3</accession>
<dbReference type="GO" id="GO:0016020">
    <property type="term" value="C:membrane"/>
    <property type="evidence" value="ECO:0007669"/>
    <property type="project" value="GOC"/>
</dbReference>
<evidence type="ECO:0000313" key="4">
    <source>
        <dbReference type="EMBL" id="KZN58478.1"/>
    </source>
</evidence>
<dbReference type="Pfam" id="PF00550">
    <property type="entry name" value="PP-binding"/>
    <property type="match status" value="1"/>
</dbReference>
<dbReference type="InterPro" id="IPR003231">
    <property type="entry name" value="ACP"/>
</dbReference>
<dbReference type="Gene3D" id="1.10.1200.10">
    <property type="entry name" value="ACP-like"/>
    <property type="match status" value="1"/>
</dbReference>
<dbReference type="PROSITE" id="PS50075">
    <property type="entry name" value="CARRIER"/>
    <property type="match status" value="1"/>
</dbReference>
<evidence type="ECO:0000256" key="1">
    <source>
        <dbReference type="ARBA" id="ARBA00022450"/>
    </source>
</evidence>
<dbReference type="SUPFAM" id="SSF47336">
    <property type="entry name" value="ACP-like"/>
    <property type="match status" value="1"/>
</dbReference>
<evidence type="ECO:0000256" key="2">
    <source>
        <dbReference type="ARBA" id="ARBA00022553"/>
    </source>
</evidence>
<dbReference type="GO" id="GO:0009245">
    <property type="term" value="P:lipid A biosynthetic process"/>
    <property type="evidence" value="ECO:0007669"/>
    <property type="project" value="TreeGrafter"/>
</dbReference>
<proteinExistence type="predicted"/>
<gene>
    <name evidence="4" type="ORF">N482_21950</name>
</gene>
<organism evidence="4 5">
    <name type="scientific">Pseudoalteromonas luteoviolacea NCIMB 1942</name>
    <dbReference type="NCBI Taxonomy" id="1365253"/>
    <lineage>
        <taxon>Bacteria</taxon>
        <taxon>Pseudomonadati</taxon>
        <taxon>Pseudomonadota</taxon>
        <taxon>Gammaproteobacteria</taxon>
        <taxon>Alteromonadales</taxon>
        <taxon>Pseudoalteromonadaceae</taxon>
        <taxon>Pseudoalteromonas</taxon>
    </lineage>
</organism>
<sequence length="89" mass="10248">MEAQKVNYFSEINELLCNIKNDPNLAGQVTEQSNFIEDFGIDSLDIVDFMLELESQFDIEVDFDTFDFDNLTSAKRLVEYIRSHSATEA</sequence>
<dbReference type="GO" id="GO:0005829">
    <property type="term" value="C:cytosol"/>
    <property type="evidence" value="ECO:0007669"/>
    <property type="project" value="TreeGrafter"/>
</dbReference>
<evidence type="ECO:0000259" key="3">
    <source>
        <dbReference type="PROSITE" id="PS50075"/>
    </source>
</evidence>
<dbReference type="InterPro" id="IPR036736">
    <property type="entry name" value="ACP-like_sf"/>
</dbReference>
<keyword evidence="2" id="KW-0597">Phosphoprotein</keyword>
<dbReference type="RefSeq" id="WP_063375322.1">
    <property type="nucleotide sequence ID" value="NZ_AUXT01000007.1"/>
</dbReference>
<keyword evidence="1" id="KW-0596">Phosphopantetheine</keyword>
<dbReference type="GO" id="GO:0000035">
    <property type="term" value="F:acyl binding"/>
    <property type="evidence" value="ECO:0007669"/>
    <property type="project" value="TreeGrafter"/>
</dbReference>
<comment type="caution">
    <text evidence="4">The sequence shown here is derived from an EMBL/GenBank/DDBJ whole genome shotgun (WGS) entry which is preliminary data.</text>
</comment>
<reference evidence="4 5" key="1">
    <citation type="submission" date="2013-07" db="EMBL/GenBank/DDBJ databases">
        <title>Comparative Genomic and Metabolomic Analysis of Twelve Strains of Pseudoalteromonas luteoviolacea.</title>
        <authorList>
            <person name="Vynne N.G."/>
            <person name="Mansson M."/>
            <person name="Gram L."/>
        </authorList>
    </citation>
    <scope>NUCLEOTIDE SEQUENCE [LARGE SCALE GENOMIC DNA]</scope>
    <source>
        <strain evidence="4 5">NCIMB 1942</strain>
    </source>
</reference>
<dbReference type="InterPro" id="IPR009081">
    <property type="entry name" value="PP-bd_ACP"/>
</dbReference>
<dbReference type="OrthoDB" id="6304754at2"/>
<dbReference type="PATRIC" id="fig|1365253.3.peg.222"/>
<protein>
    <recommendedName>
        <fullName evidence="3">Carrier domain-containing protein</fullName>
    </recommendedName>
</protein>
<evidence type="ECO:0000313" key="5">
    <source>
        <dbReference type="Proteomes" id="UP000076587"/>
    </source>
</evidence>
<dbReference type="AlphaFoldDB" id="A0A167HSH3"/>
<dbReference type="PANTHER" id="PTHR20863">
    <property type="entry name" value="ACYL CARRIER PROTEIN"/>
    <property type="match status" value="1"/>
</dbReference>